<sequence length="193" mass="19291">MQTARVRTSLVAVTTAGALLVLPACSSSSKSASSSVNAGQAAAAAAASPSTSADRVKLAKTKFVLNASLAAGAAYQWIYKPFKAGTFKKGTKGRTAALIKGGLAGAFTYNRLKAALNDAKGDPTLSKATDALSGAVDNLKSLPSKIKGGNASDADVNQVNSVVDGFKSAGAANGLNVTNQVPAASQLTQMVNS</sequence>
<evidence type="ECO:0008006" key="4">
    <source>
        <dbReference type="Google" id="ProtNLM"/>
    </source>
</evidence>
<dbReference type="EMBL" id="JADPRT010000011">
    <property type="protein sequence ID" value="MBF9071389.1"/>
    <property type="molecule type" value="Genomic_DNA"/>
</dbReference>
<accession>A0A931FI41</accession>
<keyword evidence="3" id="KW-1185">Reference proteome</keyword>
<comment type="caution">
    <text evidence="2">The sequence shown here is derived from an EMBL/GenBank/DDBJ whole genome shotgun (WGS) entry which is preliminary data.</text>
</comment>
<evidence type="ECO:0000313" key="2">
    <source>
        <dbReference type="EMBL" id="MBF9071389.1"/>
    </source>
</evidence>
<proteinExistence type="predicted"/>
<name>A0A931FI41_9ACTN</name>
<gene>
    <name evidence="2" type="ORF">I2501_25540</name>
</gene>
<evidence type="ECO:0000313" key="3">
    <source>
        <dbReference type="Proteomes" id="UP000657385"/>
    </source>
</evidence>
<feature type="chain" id="PRO_5038667946" description="Secreted protein" evidence="1">
    <location>
        <begin position="27"/>
        <end position="193"/>
    </location>
</feature>
<protein>
    <recommendedName>
        <fullName evidence="4">Secreted protein</fullName>
    </recommendedName>
</protein>
<reference evidence="2" key="1">
    <citation type="submission" date="2020-11" db="EMBL/GenBank/DDBJ databases">
        <title>Isolation and identification of active actinomycetes.</title>
        <authorList>
            <person name="Yu B."/>
        </authorList>
    </citation>
    <scope>NUCLEOTIDE SEQUENCE</scope>
    <source>
        <strain evidence="2">NEAU-YB345</strain>
    </source>
</reference>
<dbReference type="AlphaFoldDB" id="A0A931FI41"/>
<organism evidence="2 3">
    <name type="scientific">Streptacidiphilus fuscans</name>
    <dbReference type="NCBI Taxonomy" id="2789292"/>
    <lineage>
        <taxon>Bacteria</taxon>
        <taxon>Bacillati</taxon>
        <taxon>Actinomycetota</taxon>
        <taxon>Actinomycetes</taxon>
        <taxon>Kitasatosporales</taxon>
        <taxon>Streptomycetaceae</taxon>
        <taxon>Streptacidiphilus</taxon>
    </lineage>
</organism>
<evidence type="ECO:0000256" key="1">
    <source>
        <dbReference type="SAM" id="SignalP"/>
    </source>
</evidence>
<keyword evidence="1" id="KW-0732">Signal</keyword>
<dbReference type="Proteomes" id="UP000657385">
    <property type="component" value="Unassembled WGS sequence"/>
</dbReference>
<feature type="signal peptide" evidence="1">
    <location>
        <begin position="1"/>
        <end position="26"/>
    </location>
</feature>